<dbReference type="Pfam" id="PF06319">
    <property type="entry name" value="MmcB-like"/>
    <property type="match status" value="1"/>
</dbReference>
<dbReference type="EMBL" id="NFZT01000001">
    <property type="protein sequence ID" value="OWV32672.1"/>
    <property type="molecule type" value="Genomic_DNA"/>
</dbReference>
<dbReference type="InterPro" id="IPR009394">
    <property type="entry name" value="MmcB-like"/>
</dbReference>
<gene>
    <name evidence="1" type="ORF">B5C34_03890</name>
</gene>
<keyword evidence="1" id="KW-0648">Protein biosynthesis</keyword>
<organism evidence="1 2">
    <name type="scientific">Pacificimonas flava</name>
    <dbReference type="NCBI Taxonomy" id="1234595"/>
    <lineage>
        <taxon>Bacteria</taxon>
        <taxon>Pseudomonadati</taxon>
        <taxon>Pseudomonadota</taxon>
        <taxon>Alphaproteobacteria</taxon>
        <taxon>Sphingomonadales</taxon>
        <taxon>Sphingosinicellaceae</taxon>
        <taxon>Pacificimonas</taxon>
    </lineage>
</organism>
<reference evidence="2" key="1">
    <citation type="submission" date="2017-05" db="EMBL/GenBank/DDBJ databases">
        <authorList>
            <person name="Lin X."/>
        </authorList>
    </citation>
    <scope>NUCLEOTIDE SEQUENCE [LARGE SCALE GENOMIC DNA]</scope>
    <source>
        <strain evidence="2">JLT2012</strain>
    </source>
</reference>
<dbReference type="AlphaFoldDB" id="A0A219B2T5"/>
<sequence>MATRSAVAAQRSASTDPAPLSAADVARGISRWFWNRQAVCLTEVILPGGRRVDVMALHSDGTLSVVEIKVAVADLRGDRKWPDYLAWCDRFYWGIPAGFDAALLDEDCYEPGSCGLLIADRYEADALRTPQVEKLSAPRRKKATALFARAAASRVMRAADEFLGSAEGGFG</sequence>
<proteinExistence type="predicted"/>
<keyword evidence="2" id="KW-1185">Reference proteome</keyword>
<dbReference type="GO" id="GO:0003746">
    <property type="term" value="F:translation elongation factor activity"/>
    <property type="evidence" value="ECO:0007669"/>
    <property type="project" value="UniProtKB-KW"/>
</dbReference>
<name>A0A219B2T5_9SPHN</name>
<protein>
    <submittedName>
        <fullName evidence="1">Transcription elongation factor</fullName>
    </submittedName>
</protein>
<evidence type="ECO:0000313" key="2">
    <source>
        <dbReference type="Proteomes" id="UP000198462"/>
    </source>
</evidence>
<accession>A0A219B2T5</accession>
<dbReference type="Proteomes" id="UP000198462">
    <property type="component" value="Unassembled WGS sequence"/>
</dbReference>
<dbReference type="RefSeq" id="WP_088711465.1">
    <property type="nucleotide sequence ID" value="NZ_NFZT01000001.1"/>
</dbReference>
<keyword evidence="1" id="KW-0251">Elongation factor</keyword>
<dbReference type="OrthoDB" id="5194526at2"/>
<evidence type="ECO:0000313" key="1">
    <source>
        <dbReference type="EMBL" id="OWV32672.1"/>
    </source>
</evidence>
<comment type="caution">
    <text evidence="1">The sequence shown here is derived from an EMBL/GenBank/DDBJ whole genome shotgun (WGS) entry which is preliminary data.</text>
</comment>